<evidence type="ECO:0000256" key="2">
    <source>
        <dbReference type="SAM" id="MobiDB-lite"/>
    </source>
</evidence>
<dbReference type="OrthoDB" id="563197at2759"/>
<proteinExistence type="predicted"/>
<evidence type="ECO:0000313" key="4">
    <source>
        <dbReference type="Proteomes" id="UP000650467"/>
    </source>
</evidence>
<accession>A0A835W231</accession>
<organism evidence="3 4">
    <name type="scientific">Chlamydomonas incerta</name>
    <dbReference type="NCBI Taxonomy" id="51695"/>
    <lineage>
        <taxon>Eukaryota</taxon>
        <taxon>Viridiplantae</taxon>
        <taxon>Chlorophyta</taxon>
        <taxon>core chlorophytes</taxon>
        <taxon>Chlorophyceae</taxon>
        <taxon>CS clade</taxon>
        <taxon>Chlamydomonadales</taxon>
        <taxon>Chlamydomonadaceae</taxon>
        <taxon>Chlamydomonas</taxon>
    </lineage>
</organism>
<dbReference type="Proteomes" id="UP000650467">
    <property type="component" value="Unassembled WGS sequence"/>
</dbReference>
<feature type="region of interest" description="Disordered" evidence="2">
    <location>
        <begin position="428"/>
        <end position="452"/>
    </location>
</feature>
<name>A0A835W231_CHLIN</name>
<evidence type="ECO:0000256" key="1">
    <source>
        <dbReference type="ARBA" id="ARBA00004430"/>
    </source>
</evidence>
<dbReference type="SUPFAM" id="SSF52047">
    <property type="entry name" value="RNI-like"/>
    <property type="match status" value="1"/>
</dbReference>
<protein>
    <submittedName>
        <fullName evidence="3">Uncharacterized protein</fullName>
    </submittedName>
</protein>
<dbReference type="Gene3D" id="3.80.10.10">
    <property type="entry name" value="Ribonuclease Inhibitor"/>
    <property type="match status" value="1"/>
</dbReference>
<sequence>MLPELLRVLPPDARQKVLGDSFSRDMAACRRACRELRQLCDDAVSHVTLEVCGPASGALSAALARLFHNFTRLALHKVETERCVAAALEGLPAAVRQRLSGITVTPTHEWGQLDYAAILDVLATGPLRLPALLQLKFVHSTDVMIWLNLGMGDVAAAAAAARLPRLLAAIGAAWPRLQALSLPRLDRFDLAAAVGALAAGLPHLRELTLTLRSKVTSLTEAALQSLGRLSCLEALSLSCLSLPRALFKPSGGGGGSDPALLQRLMARAGLPRLRRLRLSAGGLSDVELELDYGPGLGAAGPEGWGIAAVRLRPAELMAVYSTPPPTIEELHRLDVVAALVLGAAEELPAQARGGAATLEALCLEDWLEEALDSCCGGRRYHDLLPEGGGEHVAAPAARVLLLQCETGNDAAALAELLSAAAPAAAAAVGQKRRRRQQQRNGKGGGAGGSDEAHQAAVLRVKLRDKSREDGGDVVELRMHQVLMEIWARAGAQAGGGGGAYGGVL</sequence>
<dbReference type="EMBL" id="JAEHOC010000013">
    <property type="protein sequence ID" value="KAG2436420.1"/>
    <property type="molecule type" value="Genomic_DNA"/>
</dbReference>
<comment type="subcellular location">
    <subcellularLocation>
        <location evidence="1">Cytoplasm</location>
        <location evidence="1">Cytoskeleton</location>
        <location evidence="1">Cilium axoneme</location>
    </subcellularLocation>
</comment>
<keyword evidence="4" id="KW-1185">Reference proteome</keyword>
<gene>
    <name evidence="3" type="ORF">HXX76_006724</name>
</gene>
<dbReference type="InterPro" id="IPR032675">
    <property type="entry name" value="LRR_dom_sf"/>
</dbReference>
<comment type="caution">
    <text evidence="3">The sequence shown here is derived from an EMBL/GenBank/DDBJ whole genome shotgun (WGS) entry which is preliminary data.</text>
</comment>
<reference evidence="3" key="1">
    <citation type="journal article" date="2020" name="bioRxiv">
        <title>Comparative genomics of Chlamydomonas.</title>
        <authorList>
            <person name="Craig R.J."/>
            <person name="Hasan A.R."/>
            <person name="Ness R.W."/>
            <person name="Keightley P.D."/>
        </authorList>
    </citation>
    <scope>NUCLEOTIDE SEQUENCE</scope>
    <source>
        <strain evidence="3">SAG 7.73</strain>
    </source>
</reference>
<evidence type="ECO:0000313" key="3">
    <source>
        <dbReference type="EMBL" id="KAG2436420.1"/>
    </source>
</evidence>
<dbReference type="AlphaFoldDB" id="A0A835W231"/>
<dbReference type="GO" id="GO:0005930">
    <property type="term" value="C:axoneme"/>
    <property type="evidence" value="ECO:0007669"/>
    <property type="project" value="UniProtKB-SubCell"/>
</dbReference>